<dbReference type="AlphaFoldDB" id="A0A3N1ZTC7"/>
<dbReference type="Proteomes" id="UP000275749">
    <property type="component" value="Unassembled WGS sequence"/>
</dbReference>
<organism evidence="4 5">
    <name type="scientific">Luteococcus japonicus</name>
    <dbReference type="NCBI Taxonomy" id="33984"/>
    <lineage>
        <taxon>Bacteria</taxon>
        <taxon>Bacillati</taxon>
        <taxon>Actinomycetota</taxon>
        <taxon>Actinomycetes</taxon>
        <taxon>Propionibacteriales</taxon>
        <taxon>Propionibacteriaceae</taxon>
        <taxon>Luteococcus</taxon>
    </lineage>
</organism>
<evidence type="ECO:0000256" key="2">
    <source>
        <dbReference type="ARBA" id="ARBA00023002"/>
    </source>
</evidence>
<dbReference type="InterPro" id="IPR036291">
    <property type="entry name" value="NAD(P)-bd_dom_sf"/>
</dbReference>
<dbReference type="PROSITE" id="PS00061">
    <property type="entry name" value="ADH_SHORT"/>
    <property type="match status" value="1"/>
</dbReference>
<evidence type="ECO:0000256" key="3">
    <source>
        <dbReference type="RuleBase" id="RU000363"/>
    </source>
</evidence>
<dbReference type="RefSeq" id="WP_123575226.1">
    <property type="nucleotide sequence ID" value="NZ_RKHG01000001.1"/>
</dbReference>
<name>A0A3N1ZTC7_9ACTN</name>
<proteinExistence type="inferred from homology"/>
<keyword evidence="2" id="KW-0560">Oxidoreductase</keyword>
<dbReference type="PANTHER" id="PTHR43658">
    <property type="entry name" value="SHORT-CHAIN DEHYDROGENASE/REDUCTASE"/>
    <property type="match status" value="1"/>
</dbReference>
<evidence type="ECO:0000313" key="4">
    <source>
        <dbReference type="EMBL" id="ROR53958.1"/>
    </source>
</evidence>
<comment type="similarity">
    <text evidence="1 3">Belongs to the short-chain dehydrogenases/reductases (SDR) family.</text>
</comment>
<accession>A0A3N1ZTC7</accession>
<gene>
    <name evidence="4" type="ORF">EDD41_1138</name>
</gene>
<evidence type="ECO:0000313" key="5">
    <source>
        <dbReference type="Proteomes" id="UP000275749"/>
    </source>
</evidence>
<dbReference type="Gene3D" id="3.40.50.720">
    <property type="entry name" value="NAD(P)-binding Rossmann-like Domain"/>
    <property type="match status" value="1"/>
</dbReference>
<sequence length="259" mass="26570">MDLQTITGAGAIVTGGASGLGAATAAHLADRGLVVTAFDLAAGLEKARAAGATREDINYVAVDVTDDAAVADAVAGAAQGAPLRVAVNCAGICPSARIVGRKGTHDAQLFATTIQVNLVGTFHVLTHAVAAMAANEPLDDDGQRGVVVNTASVAAFEGQVGQVAYAASKGGVHSLTIAAARDLSSLGIRVNSIAPGVVWTPMMESINEDFRTELEARVPFPGRFARPEEYARLVGAIVENDYINGETIRLDGALRMPPR</sequence>
<dbReference type="Pfam" id="PF00106">
    <property type="entry name" value="adh_short"/>
    <property type="match status" value="1"/>
</dbReference>
<evidence type="ECO:0000256" key="1">
    <source>
        <dbReference type="ARBA" id="ARBA00006484"/>
    </source>
</evidence>
<dbReference type="InterPro" id="IPR020904">
    <property type="entry name" value="Sc_DH/Rdtase_CS"/>
</dbReference>
<dbReference type="PANTHER" id="PTHR43658:SF8">
    <property type="entry name" value="17-BETA-HYDROXYSTEROID DEHYDROGENASE 14-RELATED"/>
    <property type="match status" value="1"/>
</dbReference>
<dbReference type="PRINTS" id="PR00081">
    <property type="entry name" value="GDHRDH"/>
</dbReference>
<dbReference type="EMBL" id="RKHG01000001">
    <property type="protein sequence ID" value="ROR53958.1"/>
    <property type="molecule type" value="Genomic_DNA"/>
</dbReference>
<dbReference type="InterPro" id="IPR002347">
    <property type="entry name" value="SDR_fam"/>
</dbReference>
<dbReference type="PRINTS" id="PR00080">
    <property type="entry name" value="SDRFAMILY"/>
</dbReference>
<comment type="caution">
    <text evidence="4">The sequence shown here is derived from an EMBL/GenBank/DDBJ whole genome shotgun (WGS) entry which is preliminary data.</text>
</comment>
<protein>
    <submittedName>
        <fullName evidence="4">NAD(P)-dependent dehydrogenase (Short-subunit alcohol dehydrogenase family)</fullName>
    </submittedName>
</protein>
<reference evidence="4 5" key="1">
    <citation type="submission" date="2018-11" db="EMBL/GenBank/DDBJ databases">
        <title>Sequencing the genomes of 1000 actinobacteria strains.</title>
        <authorList>
            <person name="Klenk H.-P."/>
        </authorList>
    </citation>
    <scope>NUCLEOTIDE SEQUENCE [LARGE SCALE GENOMIC DNA]</scope>
    <source>
        <strain evidence="4 5">DSM 10546</strain>
    </source>
</reference>
<dbReference type="GO" id="GO:0016491">
    <property type="term" value="F:oxidoreductase activity"/>
    <property type="evidence" value="ECO:0007669"/>
    <property type="project" value="UniProtKB-KW"/>
</dbReference>
<dbReference type="SUPFAM" id="SSF51735">
    <property type="entry name" value="NAD(P)-binding Rossmann-fold domains"/>
    <property type="match status" value="1"/>
</dbReference>